<dbReference type="PANTHER" id="PTHR43827:SF3">
    <property type="entry name" value="NADP-DEPENDENT OXIDOREDUCTASE DOMAIN-CONTAINING PROTEIN"/>
    <property type="match status" value="1"/>
</dbReference>
<evidence type="ECO:0000313" key="8">
    <source>
        <dbReference type="EMBL" id="ASQ31274.1"/>
    </source>
</evidence>
<dbReference type="FunFam" id="3.20.20.100:FF:000015">
    <property type="entry name" value="Oxidoreductase, aldo/keto reductase family"/>
    <property type="match status" value="1"/>
</dbReference>
<dbReference type="InterPro" id="IPR023210">
    <property type="entry name" value="NADP_OxRdtase_dom"/>
</dbReference>
<keyword evidence="9" id="KW-1185">Reference proteome</keyword>
<reference evidence="8 9" key="1">
    <citation type="submission" date="2017-07" db="EMBL/GenBank/DDBJ databases">
        <title>Analysis of two Campylobacter avium genomes and identification of a novel hippuricase gene.</title>
        <authorList>
            <person name="Miller W.G."/>
            <person name="Chapman M.H."/>
            <person name="Yee E."/>
            <person name="Revez J."/>
            <person name="Bono J.L."/>
            <person name="Rossi M."/>
        </authorList>
    </citation>
    <scope>NUCLEOTIDE SEQUENCE [LARGE SCALE GENOMIC DNA]</scope>
    <source>
        <strain evidence="8 9">LMG 24591</strain>
    </source>
</reference>
<name>A0A222MYS1_9BACT</name>
<evidence type="ECO:0000256" key="3">
    <source>
        <dbReference type="ARBA" id="ARBA00023002"/>
    </source>
</evidence>
<sequence length="304" mass="34779">MKNNPRREFLLNTAKCAGALAVLNTTFATNIFATTAKEAMPVPTVKLNNGVSMPIIGLGTYSINEVSTFLDAINVGYRLIDSAQLYGNEKVVGEAVKQSKVKREEFFITTKLSSNMDFKQTQKSIDDTLKLMNLKYLDLLLIHQPFENRKQMYKAMEEAYKKGKIKAIGVSNFTPDIYSDFVKSCEIIPAVNQCETHIFYQQKKLREVMKDHGTMLQSWSPFVHGKKEFFENKTMLAIAKKYNKTVAQVALRFLTQENIIVIPKAARLKYMKENLNIFDFELSKADMKKIQDLDENKGQFSYSR</sequence>
<proteinExistence type="inferred from homology"/>
<feature type="site" description="Lowers pKa of active site Tyr" evidence="6">
    <location>
        <position position="111"/>
    </location>
</feature>
<organism evidence="8 9">
    <name type="scientific">Campylobacter avium LMG 24591</name>
    <dbReference type="NCBI Taxonomy" id="522484"/>
    <lineage>
        <taxon>Bacteria</taxon>
        <taxon>Pseudomonadati</taxon>
        <taxon>Campylobacterota</taxon>
        <taxon>Epsilonproteobacteria</taxon>
        <taxon>Campylobacterales</taxon>
        <taxon>Campylobacteraceae</taxon>
        <taxon>Campylobacter</taxon>
    </lineage>
</organism>
<keyword evidence="2" id="KW-0521">NADP</keyword>
<dbReference type="SUPFAM" id="SSF51430">
    <property type="entry name" value="NAD(P)-linked oxidoreductase"/>
    <property type="match status" value="1"/>
</dbReference>
<dbReference type="PRINTS" id="PR00069">
    <property type="entry name" value="ALDKETRDTASE"/>
</dbReference>
<dbReference type="Gene3D" id="3.20.20.100">
    <property type="entry name" value="NADP-dependent oxidoreductase domain"/>
    <property type="match status" value="1"/>
</dbReference>
<feature type="domain" description="NADP-dependent oxidoreductase" evidence="7">
    <location>
        <begin position="69"/>
        <end position="294"/>
    </location>
</feature>
<dbReference type="AlphaFoldDB" id="A0A222MYS1"/>
<evidence type="ECO:0000256" key="4">
    <source>
        <dbReference type="PIRSR" id="PIRSR000097-1"/>
    </source>
</evidence>
<dbReference type="GO" id="GO:0016616">
    <property type="term" value="F:oxidoreductase activity, acting on the CH-OH group of donors, NAD or NADP as acceptor"/>
    <property type="evidence" value="ECO:0007669"/>
    <property type="project" value="UniProtKB-ARBA"/>
</dbReference>
<evidence type="ECO:0000313" key="9">
    <source>
        <dbReference type="Proteomes" id="UP000201169"/>
    </source>
</evidence>
<keyword evidence="3" id="KW-0560">Oxidoreductase</keyword>
<evidence type="ECO:0000259" key="7">
    <source>
        <dbReference type="Pfam" id="PF00248"/>
    </source>
</evidence>
<dbReference type="EMBL" id="CP022347">
    <property type="protein sequence ID" value="ASQ31274.1"/>
    <property type="molecule type" value="Genomic_DNA"/>
</dbReference>
<evidence type="ECO:0000256" key="5">
    <source>
        <dbReference type="PIRSR" id="PIRSR000097-2"/>
    </source>
</evidence>
<dbReference type="PANTHER" id="PTHR43827">
    <property type="entry name" value="2,5-DIKETO-D-GLUCONIC ACID REDUCTASE"/>
    <property type="match status" value="1"/>
</dbReference>
<comment type="similarity">
    <text evidence="1">Belongs to the aldo/keto reductase family.</text>
</comment>
<evidence type="ECO:0000256" key="1">
    <source>
        <dbReference type="ARBA" id="ARBA00007905"/>
    </source>
</evidence>
<dbReference type="Pfam" id="PF00248">
    <property type="entry name" value="Aldo_ket_red"/>
    <property type="match status" value="1"/>
</dbReference>
<dbReference type="RefSeq" id="WP_245807409.1">
    <property type="nucleotide sequence ID" value="NZ_CP022347.1"/>
</dbReference>
<dbReference type="PROSITE" id="PS00798">
    <property type="entry name" value="ALDOKETO_REDUCTASE_1"/>
    <property type="match status" value="1"/>
</dbReference>
<feature type="active site" description="Proton donor" evidence="4">
    <location>
        <position position="86"/>
    </location>
</feature>
<dbReference type="InterPro" id="IPR020471">
    <property type="entry name" value="AKR"/>
</dbReference>
<evidence type="ECO:0000256" key="6">
    <source>
        <dbReference type="PIRSR" id="PIRSR000097-3"/>
    </source>
</evidence>
<dbReference type="PIRSF" id="PIRSF000097">
    <property type="entry name" value="AKR"/>
    <property type="match status" value="1"/>
</dbReference>
<dbReference type="InterPro" id="IPR018170">
    <property type="entry name" value="Aldo/ket_reductase_CS"/>
</dbReference>
<protein>
    <submittedName>
        <fullName evidence="8">Aldo/keto reductase</fullName>
    </submittedName>
</protein>
<dbReference type="InterPro" id="IPR036812">
    <property type="entry name" value="NAD(P)_OxRdtase_dom_sf"/>
</dbReference>
<accession>A0A222MYS1</accession>
<evidence type="ECO:0000256" key="2">
    <source>
        <dbReference type="ARBA" id="ARBA00022857"/>
    </source>
</evidence>
<dbReference type="Proteomes" id="UP000201169">
    <property type="component" value="Chromosome"/>
</dbReference>
<dbReference type="KEGG" id="cavi:CAV_1678"/>
<dbReference type="PROSITE" id="PS00062">
    <property type="entry name" value="ALDOKETO_REDUCTASE_2"/>
    <property type="match status" value="1"/>
</dbReference>
<feature type="binding site" evidence="5">
    <location>
        <position position="143"/>
    </location>
    <ligand>
        <name>substrate</name>
    </ligand>
</feature>
<gene>
    <name evidence="8" type="ORF">CAV_1678</name>
</gene>